<name>A0A6T5V348_9STRA</name>
<gene>
    <name evidence="3" type="ORF">LDAN0322_LOCUS197</name>
    <name evidence="4" type="ORF">LDAN0322_LOCUS198</name>
</gene>
<protein>
    <submittedName>
        <fullName evidence="3">Uncharacterized protein</fullName>
    </submittedName>
</protein>
<reference evidence="3" key="1">
    <citation type="submission" date="2021-01" db="EMBL/GenBank/DDBJ databases">
        <authorList>
            <person name="Corre E."/>
            <person name="Pelletier E."/>
            <person name="Niang G."/>
            <person name="Scheremetjew M."/>
            <person name="Finn R."/>
            <person name="Kale V."/>
            <person name="Holt S."/>
            <person name="Cochrane G."/>
            <person name="Meng A."/>
            <person name="Brown T."/>
            <person name="Cohen L."/>
        </authorList>
    </citation>
    <scope>NUCLEOTIDE SEQUENCE</scope>
    <source>
        <strain evidence="3">B651</strain>
    </source>
</reference>
<evidence type="ECO:0000256" key="1">
    <source>
        <dbReference type="SAM" id="MobiDB-lite"/>
    </source>
</evidence>
<feature type="compositionally biased region" description="Basic residues" evidence="1">
    <location>
        <begin position="107"/>
        <end position="123"/>
    </location>
</feature>
<feature type="region of interest" description="Disordered" evidence="1">
    <location>
        <begin position="93"/>
        <end position="166"/>
    </location>
</feature>
<evidence type="ECO:0000256" key="2">
    <source>
        <dbReference type="SAM" id="Phobius"/>
    </source>
</evidence>
<feature type="transmembrane region" description="Helical" evidence="2">
    <location>
        <begin position="189"/>
        <end position="212"/>
    </location>
</feature>
<accession>A0A6T5V348</accession>
<feature type="compositionally biased region" description="Low complexity" evidence="1">
    <location>
        <begin position="124"/>
        <end position="140"/>
    </location>
</feature>
<keyword evidence="2" id="KW-0472">Membrane</keyword>
<proteinExistence type="predicted"/>
<keyword evidence="2" id="KW-1133">Transmembrane helix</keyword>
<organism evidence="3">
    <name type="scientific">Leptocylindrus aporus</name>
    <dbReference type="NCBI Taxonomy" id="1398097"/>
    <lineage>
        <taxon>Eukaryota</taxon>
        <taxon>Sar</taxon>
        <taxon>Stramenopiles</taxon>
        <taxon>Ochrophyta</taxon>
        <taxon>Bacillariophyta</taxon>
        <taxon>Coscinodiscophyceae</taxon>
        <taxon>Chaetocerotophycidae</taxon>
        <taxon>Leptocylindrales</taxon>
        <taxon>Leptocylindraceae</taxon>
        <taxon>Leptocylindrus</taxon>
    </lineage>
</organism>
<keyword evidence="2" id="KW-0812">Transmembrane</keyword>
<dbReference type="EMBL" id="HBEU01000304">
    <property type="protein sequence ID" value="CAD8574053.1"/>
    <property type="molecule type" value="Transcribed_RNA"/>
</dbReference>
<evidence type="ECO:0000313" key="4">
    <source>
        <dbReference type="EMBL" id="CAD8574054.1"/>
    </source>
</evidence>
<dbReference type="EMBL" id="HBEU01000305">
    <property type="protein sequence ID" value="CAD8574054.1"/>
    <property type="molecule type" value="Transcribed_RNA"/>
</dbReference>
<dbReference type="AlphaFoldDB" id="A0A6T5V348"/>
<evidence type="ECO:0000313" key="3">
    <source>
        <dbReference type="EMBL" id="CAD8574053.1"/>
    </source>
</evidence>
<sequence>MTGSVVETDYNMDPNVCFRPSTASSRKVITEVGPTNVSNKNNHKGEKSIQTSSTFIPDMASLTKESLTLLSTRDLDRLINGALYERERRMMEEHNASVGLPPNKSVNMRRSKRRKRKKGKRSKTSSSRRSQYSGSRGSSSNKKEESNSSADEKMRRRRRRRKKKPLTFKLVVRRTKRYFRKYWSIKKSFTVLFGAVTLGIGIFVLVTLLQLFESGAAST</sequence>
<feature type="compositionally biased region" description="Basic residues" evidence="1">
    <location>
        <begin position="155"/>
        <end position="166"/>
    </location>
</feature>
<feature type="compositionally biased region" description="Basic and acidic residues" evidence="1">
    <location>
        <begin position="141"/>
        <end position="154"/>
    </location>
</feature>